<protein>
    <submittedName>
        <fullName evidence="1">Uncharacterized protein</fullName>
    </submittedName>
</protein>
<evidence type="ECO:0000313" key="1">
    <source>
        <dbReference type="EMBL" id="MBX72457.1"/>
    </source>
</evidence>
<sequence length="37" mass="4557">MQKTLFSMYHQEHHLDLKQHSHLHYSLSRIKLQLNTI</sequence>
<organism evidence="1">
    <name type="scientific">Rhizophora mucronata</name>
    <name type="common">Asiatic mangrove</name>
    <dbReference type="NCBI Taxonomy" id="61149"/>
    <lineage>
        <taxon>Eukaryota</taxon>
        <taxon>Viridiplantae</taxon>
        <taxon>Streptophyta</taxon>
        <taxon>Embryophyta</taxon>
        <taxon>Tracheophyta</taxon>
        <taxon>Spermatophyta</taxon>
        <taxon>Magnoliopsida</taxon>
        <taxon>eudicotyledons</taxon>
        <taxon>Gunneridae</taxon>
        <taxon>Pentapetalae</taxon>
        <taxon>rosids</taxon>
        <taxon>fabids</taxon>
        <taxon>Malpighiales</taxon>
        <taxon>Rhizophoraceae</taxon>
        <taxon>Rhizophora</taxon>
    </lineage>
</organism>
<reference evidence="1" key="1">
    <citation type="submission" date="2018-02" db="EMBL/GenBank/DDBJ databases">
        <title>Rhizophora mucronata_Transcriptome.</title>
        <authorList>
            <person name="Meera S.P."/>
            <person name="Sreeshan A."/>
            <person name="Augustine A."/>
        </authorList>
    </citation>
    <scope>NUCLEOTIDE SEQUENCE</scope>
    <source>
        <tissue evidence="1">Leaf</tissue>
    </source>
</reference>
<dbReference type="AlphaFoldDB" id="A0A2P2QZS7"/>
<accession>A0A2P2QZS7</accession>
<dbReference type="EMBL" id="GGEC01091973">
    <property type="protein sequence ID" value="MBX72457.1"/>
    <property type="molecule type" value="Transcribed_RNA"/>
</dbReference>
<name>A0A2P2QZS7_RHIMU</name>
<proteinExistence type="predicted"/>